<accession>A0A382TQP9</accession>
<organism evidence="1">
    <name type="scientific">marine metagenome</name>
    <dbReference type="NCBI Taxonomy" id="408172"/>
    <lineage>
        <taxon>unclassified sequences</taxon>
        <taxon>metagenomes</taxon>
        <taxon>ecological metagenomes</taxon>
    </lineage>
</organism>
<sequence>MRLTSESVELALIHAFRISRSTDTHKQNVIVSLSDNGYTGIGEAAPSVYYDESQERVLDTLALAPPFLGDDP</sequence>
<reference evidence="1" key="1">
    <citation type="submission" date="2018-05" db="EMBL/GenBank/DDBJ databases">
        <authorList>
            <person name="Lanie J.A."/>
            <person name="Ng W.-L."/>
            <person name="Kazmierczak K.M."/>
            <person name="Andrzejewski T.M."/>
            <person name="Davidsen T.M."/>
            <person name="Wayne K.J."/>
            <person name="Tettelin H."/>
            <person name="Glass J.I."/>
            <person name="Rusch D."/>
            <person name="Podicherti R."/>
            <person name="Tsui H.-C.T."/>
            <person name="Winkler M.E."/>
        </authorList>
    </citation>
    <scope>NUCLEOTIDE SEQUENCE</scope>
</reference>
<evidence type="ECO:0008006" key="2">
    <source>
        <dbReference type="Google" id="ProtNLM"/>
    </source>
</evidence>
<evidence type="ECO:0000313" key="1">
    <source>
        <dbReference type="EMBL" id="SVD24273.1"/>
    </source>
</evidence>
<dbReference type="EMBL" id="UINC01138375">
    <property type="protein sequence ID" value="SVD24273.1"/>
    <property type="molecule type" value="Genomic_DNA"/>
</dbReference>
<protein>
    <recommendedName>
        <fullName evidence="2">Mandelate racemase/muconate lactonizing enzyme N-terminal domain-containing protein</fullName>
    </recommendedName>
</protein>
<dbReference type="AlphaFoldDB" id="A0A382TQP9"/>
<dbReference type="Gene3D" id="3.30.390.10">
    <property type="entry name" value="Enolase-like, N-terminal domain"/>
    <property type="match status" value="1"/>
</dbReference>
<proteinExistence type="predicted"/>
<feature type="non-terminal residue" evidence="1">
    <location>
        <position position="72"/>
    </location>
</feature>
<dbReference type="SUPFAM" id="SSF54826">
    <property type="entry name" value="Enolase N-terminal domain-like"/>
    <property type="match status" value="1"/>
</dbReference>
<gene>
    <name evidence="1" type="ORF">METZ01_LOCUS377127</name>
</gene>
<dbReference type="InterPro" id="IPR029017">
    <property type="entry name" value="Enolase-like_N"/>
</dbReference>
<name>A0A382TQP9_9ZZZZ</name>